<evidence type="ECO:0000313" key="2">
    <source>
        <dbReference type="Proteomes" id="UP000716446"/>
    </source>
</evidence>
<dbReference type="AlphaFoldDB" id="A0A9N8JGB0"/>
<gene>
    <name evidence="1" type="ORF">AWRI4619_LOCUS4727</name>
</gene>
<dbReference type="EMBL" id="CAIJEN010000006">
    <property type="protein sequence ID" value="CAD0087609.1"/>
    <property type="molecule type" value="Genomic_DNA"/>
</dbReference>
<comment type="caution">
    <text evidence="1">The sequence shown here is derived from an EMBL/GenBank/DDBJ whole genome shotgun (WGS) entry which is preliminary data.</text>
</comment>
<reference evidence="1" key="1">
    <citation type="submission" date="2020-06" db="EMBL/GenBank/DDBJ databases">
        <authorList>
            <person name="Onetto C."/>
        </authorList>
    </citation>
    <scope>NUCLEOTIDE SEQUENCE</scope>
</reference>
<keyword evidence="2" id="KW-1185">Reference proteome</keyword>
<proteinExistence type="predicted"/>
<name>A0A9N8JGB0_9PEZI</name>
<dbReference type="Proteomes" id="UP000716446">
    <property type="component" value="Unassembled WGS sequence"/>
</dbReference>
<accession>A0A9N8JGB0</accession>
<sequence>MKWVTENPNYQPRPKSSFKGLSLHEIPATPDSLLDSPNRMAIFLRSANGRNPWLRIGSSSGPSSFISYRRALAMFGEPATHTESTPKTEREWCEKNTVYTVPILSEEEQWALFRASIGGWPDVEGHDFAGLTNWIHRCMETDKKFLEVTLPSWKKEREDHRATTIEKLSKLSLKHHGPSG</sequence>
<evidence type="ECO:0000313" key="1">
    <source>
        <dbReference type="EMBL" id="CAD0087609.1"/>
    </source>
</evidence>
<protein>
    <submittedName>
        <fullName evidence="1">Uncharacterized protein</fullName>
    </submittedName>
</protein>
<organism evidence="1 2">
    <name type="scientific">Aureobasidium vineae</name>
    <dbReference type="NCBI Taxonomy" id="2773715"/>
    <lineage>
        <taxon>Eukaryota</taxon>
        <taxon>Fungi</taxon>
        <taxon>Dikarya</taxon>
        <taxon>Ascomycota</taxon>
        <taxon>Pezizomycotina</taxon>
        <taxon>Dothideomycetes</taxon>
        <taxon>Dothideomycetidae</taxon>
        <taxon>Dothideales</taxon>
        <taxon>Saccotheciaceae</taxon>
        <taxon>Aureobasidium</taxon>
    </lineage>
</organism>